<evidence type="ECO:0000256" key="1">
    <source>
        <dbReference type="ARBA" id="ARBA00001412"/>
    </source>
</evidence>
<evidence type="ECO:0000256" key="7">
    <source>
        <dbReference type="ARBA" id="ARBA00023180"/>
    </source>
</evidence>
<evidence type="ECO:0000256" key="9">
    <source>
        <dbReference type="RuleBase" id="RU000675"/>
    </source>
</evidence>
<reference evidence="14 15" key="1">
    <citation type="submission" date="2024-07" db="EMBL/GenBank/DDBJ databases">
        <title>Section-level genome sequencing and comparative genomics of Aspergillus sections Usti and Cavernicolus.</title>
        <authorList>
            <consortium name="Lawrence Berkeley National Laboratory"/>
            <person name="Nybo J.L."/>
            <person name="Vesth T.C."/>
            <person name="Theobald S."/>
            <person name="Frisvad J.C."/>
            <person name="Larsen T.O."/>
            <person name="Kjaerboelling I."/>
            <person name="Rothschild-Mancinelli K."/>
            <person name="Lyhne E.K."/>
            <person name="Kogle M.E."/>
            <person name="Barry K."/>
            <person name="Clum A."/>
            <person name="Na H."/>
            <person name="Ledsgaard L."/>
            <person name="Lin J."/>
            <person name="Lipzen A."/>
            <person name="Kuo A."/>
            <person name="Riley R."/>
            <person name="Mondo S."/>
            <person name="Labutti K."/>
            <person name="Haridas S."/>
            <person name="Pangalinan J."/>
            <person name="Salamov A.A."/>
            <person name="Simmons B.A."/>
            <person name="Magnuson J.K."/>
            <person name="Chen J."/>
            <person name="Drula E."/>
            <person name="Henrissat B."/>
            <person name="Wiebenga A."/>
            <person name="Lubbers R.J."/>
            <person name="Gomes A.C."/>
            <person name="Makela M.R."/>
            <person name="Stajich J."/>
            <person name="Grigoriev I.V."/>
            <person name="Mortensen U.H."/>
            <person name="De Vries R.P."/>
            <person name="Baker S.E."/>
            <person name="Andersen M.R."/>
        </authorList>
    </citation>
    <scope>NUCLEOTIDE SEQUENCE [LARGE SCALE GENOMIC DNA]</scope>
    <source>
        <strain evidence="14 15">CBS 123904</strain>
    </source>
</reference>
<feature type="domain" description="Beta-galactosidase" evidence="13">
    <location>
        <begin position="407"/>
        <end position="583"/>
    </location>
</feature>
<comment type="catalytic activity">
    <reaction evidence="1 9">
        <text>Hydrolysis of terminal non-reducing beta-D-galactose residues in beta-D-galactosides.</text>
        <dbReference type="EC" id="3.2.1.23"/>
    </reaction>
</comment>
<dbReference type="SUPFAM" id="SSF51445">
    <property type="entry name" value="(Trans)glycosidases"/>
    <property type="match status" value="1"/>
</dbReference>
<dbReference type="SMART" id="SM01029">
    <property type="entry name" value="BetaGal_dom2"/>
    <property type="match status" value="1"/>
</dbReference>
<keyword evidence="6 9" id="KW-0378">Hydrolase</keyword>
<keyword evidence="15" id="KW-1185">Reference proteome</keyword>
<dbReference type="Pfam" id="PF13364">
    <property type="entry name" value="BetaGal_ABD2"/>
    <property type="match status" value="2"/>
</dbReference>
<dbReference type="EMBL" id="JBFXLU010000150">
    <property type="protein sequence ID" value="KAL2838092.1"/>
    <property type="molecule type" value="Genomic_DNA"/>
</dbReference>
<evidence type="ECO:0000256" key="4">
    <source>
        <dbReference type="ARBA" id="ARBA00012756"/>
    </source>
</evidence>
<feature type="signal peptide" evidence="12">
    <location>
        <begin position="1"/>
        <end position="25"/>
    </location>
</feature>
<dbReference type="SUPFAM" id="SSF49785">
    <property type="entry name" value="Galactose-binding domain-like"/>
    <property type="match status" value="2"/>
</dbReference>
<evidence type="ECO:0000256" key="10">
    <source>
        <dbReference type="RuleBase" id="RU003679"/>
    </source>
</evidence>
<protein>
    <recommendedName>
        <fullName evidence="4 9">Beta-galactosidase</fullName>
        <ecNumber evidence="4 9">3.2.1.23</ecNumber>
    </recommendedName>
</protein>
<dbReference type="Pfam" id="PF13363">
    <property type="entry name" value="BetaGal_dom3"/>
    <property type="match status" value="1"/>
</dbReference>
<dbReference type="InterPro" id="IPR037110">
    <property type="entry name" value="Betagal_dom2_sf"/>
</dbReference>
<dbReference type="Gene3D" id="3.20.20.80">
    <property type="entry name" value="Glycosidases"/>
    <property type="match status" value="1"/>
</dbReference>
<evidence type="ECO:0000256" key="12">
    <source>
        <dbReference type="SAM" id="SignalP"/>
    </source>
</evidence>
<comment type="similarity">
    <text evidence="3 10">Belongs to the glycosyl hydrolase 35 family.</text>
</comment>
<evidence type="ECO:0000256" key="2">
    <source>
        <dbReference type="ARBA" id="ARBA00002691"/>
    </source>
</evidence>
<evidence type="ECO:0000256" key="5">
    <source>
        <dbReference type="ARBA" id="ARBA00022729"/>
    </source>
</evidence>
<name>A0ABR4JG31_9EURO</name>
<dbReference type="InterPro" id="IPR018954">
    <property type="entry name" value="Betagal_dom2"/>
</dbReference>
<comment type="caution">
    <text evidence="14">The sequence shown here is derived from an EMBL/GenBank/DDBJ whole genome shotgun (WGS) entry which is preliminary data.</text>
</comment>
<evidence type="ECO:0000256" key="6">
    <source>
        <dbReference type="ARBA" id="ARBA00022801"/>
    </source>
</evidence>
<dbReference type="PROSITE" id="PS01182">
    <property type="entry name" value="GLYCOSYL_HYDROL_F35"/>
    <property type="match status" value="1"/>
</dbReference>
<feature type="chain" id="PRO_5047129417" description="Beta-galactosidase" evidence="12">
    <location>
        <begin position="26"/>
        <end position="1021"/>
    </location>
</feature>
<dbReference type="EC" id="3.2.1.23" evidence="4 9"/>
<dbReference type="Gene3D" id="2.60.390.10">
    <property type="entry name" value="Beta-galactosidase, domain 3"/>
    <property type="match status" value="1"/>
</dbReference>
<dbReference type="Gene3D" id="2.102.20.10">
    <property type="entry name" value="Beta-galactosidase, domain 2"/>
    <property type="match status" value="1"/>
</dbReference>
<dbReference type="GO" id="GO:0016787">
    <property type="term" value="F:hydrolase activity"/>
    <property type="evidence" value="ECO:0007669"/>
    <property type="project" value="UniProtKB-KW"/>
</dbReference>
<evidence type="ECO:0000256" key="3">
    <source>
        <dbReference type="ARBA" id="ARBA00009809"/>
    </source>
</evidence>
<evidence type="ECO:0000313" key="15">
    <source>
        <dbReference type="Proteomes" id="UP001610446"/>
    </source>
</evidence>
<dbReference type="Gene3D" id="2.60.120.260">
    <property type="entry name" value="Galactose-binding domain-like"/>
    <property type="match status" value="2"/>
</dbReference>
<keyword evidence="7" id="KW-0325">Glycoprotein</keyword>
<evidence type="ECO:0000259" key="13">
    <source>
        <dbReference type="SMART" id="SM01029"/>
    </source>
</evidence>
<dbReference type="PRINTS" id="PR00742">
    <property type="entry name" value="GLHYDRLASE35"/>
</dbReference>
<sequence>MRRLIWNVLSLYVPLWVFGLSLARGAPPFLPERQPALFPRQELVTWDKNSLIVRGERVLILAGEFHPFRLPSPGLWLDIFQKIRATGLTAVSFYVDWALVEGEPGQIRMDGVFALEQFFAAAKEAGVYLIARPGPYINAETSGGGLPGWLSRLKGKIRTSAQDYLDAITPYMHTIANVIAKAQIHHGGPVILFQPENEYTLCYDGPSYTQVNNYTVNTPSLACLDKEYMAYVQKQYREAGIEVPFIVNDAHPVGNFAPGTGTGAADIYSFDYYPLAANSSDWSTLRNPLLAYNITTHAQMSTGTPFSISEFQGGTTDPWGGVGGGDQAALVNHEFSRVFHKLNYGMHITIQSLYMIFGGTNWGNLGHASGYTSYDFGAAISENRMVAREKYSELKLQSNFLSASPAYLTMQPENVTLGVYTDRTDLQVSRLVGDPTSFFVVHHHDLASQNSVEYTLRLPSSRGNLIIPQLGGALTLSGRDSKIHVVDYDLDGTKLLYSTAEILTWKRSTRKKVLVLYGGEDETHEFAVPASLGPPIATEGHYPKVRKMRSLFVVQWQASPTRRVLVFGTLEIHLLSRNAAYDYWVLGLPTPSPVGRFASPAIAQDAVIVKAGYLLRSADILGNALHLIGDVNATTTVEVISTPSRVSSLVFNGKRVKTRTRHGRLVGEVSFESPDIVLPDIERLNWKYTDALPEIKGTYNDEAWTRCDVTTTNNPRNLSTPTSLYASDYGYHAGSLIYRGHFTSEGTESSINILLEGGYAFGYTVWLNDTHLGGWPGSSSDMFHNQTLELPADLTAGSSYVLNVIMDHMGLDQNFPASPQHMKDPRGILDYTLSTRDKSAISWRLTGNLGGEHYRDWTRGPRNEGASYPERQGYHLPGALSSSQLQEQRSRSPFEEIPPAGVGFYATSFNLSIPAGYDVPLSIVFKNETAGPAKFRATFYVNGWQFGKYVNNVGPQTRFPVPEGILNYDGDNYLALVIWSFETTPIKFPGLSIEIDAVIQSGYEKPALVEGMRFAQRLDAY</sequence>
<dbReference type="InterPro" id="IPR025972">
    <property type="entry name" value="BetaGal_dom3"/>
</dbReference>
<dbReference type="InterPro" id="IPR036833">
    <property type="entry name" value="BetaGal_dom3_sf"/>
</dbReference>
<evidence type="ECO:0000256" key="11">
    <source>
        <dbReference type="SAM" id="MobiDB-lite"/>
    </source>
</evidence>
<keyword evidence="5 12" id="KW-0732">Signal</keyword>
<accession>A0ABR4JG31</accession>
<dbReference type="InterPro" id="IPR001944">
    <property type="entry name" value="Glycoside_Hdrlase_35"/>
</dbReference>
<dbReference type="PANTHER" id="PTHR23421">
    <property type="entry name" value="BETA-GALACTOSIDASE RELATED"/>
    <property type="match status" value="1"/>
</dbReference>
<dbReference type="Proteomes" id="UP001610446">
    <property type="component" value="Unassembled WGS sequence"/>
</dbReference>
<keyword evidence="8 9" id="KW-0326">Glycosidase</keyword>
<dbReference type="SUPFAM" id="SSF51011">
    <property type="entry name" value="Glycosyl hydrolase domain"/>
    <property type="match status" value="1"/>
</dbReference>
<dbReference type="SUPFAM" id="SSF117100">
    <property type="entry name" value="Beta-galactosidase LacA, domain 3"/>
    <property type="match status" value="1"/>
</dbReference>
<dbReference type="InterPro" id="IPR019801">
    <property type="entry name" value="Glyco_hydro_35_CS"/>
</dbReference>
<proteinExistence type="inferred from homology"/>
<dbReference type="InterPro" id="IPR025300">
    <property type="entry name" value="BetaGal_jelly_roll_dom"/>
</dbReference>
<gene>
    <name evidence="14" type="ORF">BJY01DRAFT_258162</name>
</gene>
<dbReference type="InterPro" id="IPR008979">
    <property type="entry name" value="Galactose-bd-like_sf"/>
</dbReference>
<dbReference type="InterPro" id="IPR017853">
    <property type="entry name" value="GH"/>
</dbReference>
<dbReference type="InterPro" id="IPR031330">
    <property type="entry name" value="Gly_Hdrlase_35_cat"/>
</dbReference>
<evidence type="ECO:0000256" key="8">
    <source>
        <dbReference type="ARBA" id="ARBA00023295"/>
    </source>
</evidence>
<dbReference type="Pfam" id="PF01301">
    <property type="entry name" value="Glyco_hydro_35"/>
    <property type="match status" value="1"/>
</dbReference>
<dbReference type="Pfam" id="PF10435">
    <property type="entry name" value="BetaGal_dom2"/>
    <property type="match status" value="1"/>
</dbReference>
<comment type="function">
    <text evidence="2">Cleaves beta-linked terminal galactosyl residues from gangliosides, glycoproteins, and glycosaminoglycans.</text>
</comment>
<evidence type="ECO:0000313" key="14">
    <source>
        <dbReference type="EMBL" id="KAL2838092.1"/>
    </source>
</evidence>
<organism evidence="14 15">
    <name type="scientific">Aspergillus pseudoustus</name>
    <dbReference type="NCBI Taxonomy" id="1810923"/>
    <lineage>
        <taxon>Eukaryota</taxon>
        <taxon>Fungi</taxon>
        <taxon>Dikarya</taxon>
        <taxon>Ascomycota</taxon>
        <taxon>Pezizomycotina</taxon>
        <taxon>Eurotiomycetes</taxon>
        <taxon>Eurotiomycetidae</taxon>
        <taxon>Eurotiales</taxon>
        <taxon>Aspergillaceae</taxon>
        <taxon>Aspergillus</taxon>
        <taxon>Aspergillus subgen. Nidulantes</taxon>
    </lineage>
</organism>
<feature type="region of interest" description="Disordered" evidence="11">
    <location>
        <begin position="854"/>
        <end position="873"/>
    </location>
</feature>